<dbReference type="InterPro" id="IPR003673">
    <property type="entry name" value="CoA-Trfase_fam_III"/>
</dbReference>
<protein>
    <submittedName>
        <fullName evidence="2">CaiB/BaiF CoA-transferase family protein</fullName>
    </submittedName>
</protein>
<sequence>MPKILNDVRIVEQGTFITGPCCSMMLADLGADVIKVESAGNGDPYRSFKSGYYSAHFQAYNRNKRAIGLDLKRDEDREVFYDLIRNADVYIQNFRPGVASRIGAEYDTLKQINPGLIYCSISGFGPDGPYSHRPVYDSVAQAVSGFLSVIIDPQDPRFMGPALADAITGLYASLGIAAALVEKARTGKGRFVEISMLEAMMHFAVEPFMGYFALGEVPVSSDRPRLAQAFMVPCRDGKLVAFHLSSLDKFWDALVEAAGCRHLASDPRFDIRTKRIDNYEELRRELAIVFRSRDRAEWLERFAGFDVPLAPVNTIPDVVEDPQAKHLGMIVPVTARREGAEFSVRPPHRFDGECQNEVKAAPRIDEDGETIRSLLRTRPGAWPLAQQDLEAGDQQRLAYPLA</sequence>
<reference evidence="2" key="1">
    <citation type="journal article" date="2015" name="Int. J. Syst. Evol. Microbiol.">
        <title>Rhizobium oryzicola sp. nov., potential plant-growth-promoting endophytic bacteria isolated from rice roots.</title>
        <authorList>
            <person name="Zhang X.X."/>
            <person name="Gao J.S."/>
            <person name="Cao Y.H."/>
            <person name="Sheirdil R.A."/>
            <person name="Wang X.C."/>
            <person name="Zhang L."/>
        </authorList>
    </citation>
    <scope>NUCLEOTIDE SEQUENCE</scope>
    <source>
        <strain evidence="2">05753</strain>
    </source>
</reference>
<dbReference type="PANTHER" id="PTHR48207">
    <property type="entry name" value="SUCCINATE--HYDROXYMETHYLGLUTARATE COA-TRANSFERASE"/>
    <property type="match status" value="1"/>
</dbReference>
<dbReference type="Proteomes" id="UP001169006">
    <property type="component" value="Unassembled WGS sequence"/>
</dbReference>
<dbReference type="EMBL" id="JAUKWQ010000004">
    <property type="protein sequence ID" value="MDO1583145.1"/>
    <property type="molecule type" value="Genomic_DNA"/>
</dbReference>
<dbReference type="Pfam" id="PF02515">
    <property type="entry name" value="CoA_transf_3"/>
    <property type="match status" value="1"/>
</dbReference>
<evidence type="ECO:0000313" key="2">
    <source>
        <dbReference type="EMBL" id="MDO1583145.1"/>
    </source>
</evidence>
<dbReference type="PANTHER" id="PTHR48207:SF3">
    <property type="entry name" value="SUCCINATE--HYDROXYMETHYLGLUTARATE COA-TRANSFERASE"/>
    <property type="match status" value="1"/>
</dbReference>
<accession>A0ABT8SXY2</accession>
<name>A0ABT8SXY2_9HYPH</name>
<evidence type="ECO:0000313" key="3">
    <source>
        <dbReference type="Proteomes" id="UP001169006"/>
    </source>
</evidence>
<evidence type="ECO:0000256" key="1">
    <source>
        <dbReference type="ARBA" id="ARBA00022679"/>
    </source>
</evidence>
<gene>
    <name evidence="2" type="ORF">Q2T52_13720</name>
</gene>
<dbReference type="SUPFAM" id="SSF89796">
    <property type="entry name" value="CoA-transferase family III (CaiB/BaiF)"/>
    <property type="match status" value="1"/>
</dbReference>
<dbReference type="InterPro" id="IPR023606">
    <property type="entry name" value="CoA-Trfase_III_dom_1_sf"/>
</dbReference>
<dbReference type="Gene3D" id="3.30.1540.10">
    <property type="entry name" value="formyl-coa transferase, domain 3"/>
    <property type="match status" value="1"/>
</dbReference>
<proteinExistence type="predicted"/>
<keyword evidence="1" id="KW-0808">Transferase</keyword>
<dbReference type="Gene3D" id="3.40.50.10540">
    <property type="entry name" value="Crotonobetainyl-coa:carnitine coa-transferase, domain 1"/>
    <property type="match status" value="1"/>
</dbReference>
<comment type="caution">
    <text evidence="2">The sequence shown here is derived from an EMBL/GenBank/DDBJ whole genome shotgun (WGS) entry which is preliminary data.</text>
</comment>
<reference evidence="2" key="2">
    <citation type="submission" date="2023-07" db="EMBL/GenBank/DDBJ databases">
        <authorList>
            <person name="Sun H."/>
        </authorList>
    </citation>
    <scope>NUCLEOTIDE SEQUENCE</scope>
    <source>
        <strain evidence="2">05753</strain>
    </source>
</reference>
<organism evidence="2 3">
    <name type="scientific">Rhizobium oryzicola</name>
    <dbReference type="NCBI Taxonomy" id="1232668"/>
    <lineage>
        <taxon>Bacteria</taxon>
        <taxon>Pseudomonadati</taxon>
        <taxon>Pseudomonadota</taxon>
        <taxon>Alphaproteobacteria</taxon>
        <taxon>Hyphomicrobiales</taxon>
        <taxon>Rhizobiaceae</taxon>
        <taxon>Rhizobium/Agrobacterium group</taxon>
        <taxon>Rhizobium</taxon>
    </lineage>
</organism>
<dbReference type="InterPro" id="IPR044855">
    <property type="entry name" value="CoA-Trfase_III_dom3_sf"/>
</dbReference>
<keyword evidence="3" id="KW-1185">Reference proteome</keyword>
<dbReference type="InterPro" id="IPR050483">
    <property type="entry name" value="CoA-transferase_III_domain"/>
</dbReference>
<dbReference type="RefSeq" id="WP_302077339.1">
    <property type="nucleotide sequence ID" value="NZ_JAUKWQ010000004.1"/>
</dbReference>